<comment type="subcellular location">
    <subcellularLocation>
        <location evidence="1">Nucleus</location>
    </subcellularLocation>
</comment>
<name>A0ABP0JAQ5_9DINO</name>
<dbReference type="PANTHER" id="PTHR12638:SF0">
    <property type="entry name" value="MAGO HOMOLOG, EXON JUNCTION COMPLEX SUBUNIT-RELATED"/>
    <property type="match status" value="1"/>
</dbReference>
<comment type="caution">
    <text evidence="5">The sequence shown here is derived from an EMBL/GenBank/DDBJ whole genome shotgun (WGS) entry which is preliminary data.</text>
</comment>
<evidence type="ECO:0008006" key="7">
    <source>
        <dbReference type="Google" id="ProtNLM"/>
    </source>
</evidence>
<evidence type="ECO:0000256" key="4">
    <source>
        <dbReference type="SAM" id="MobiDB-lite"/>
    </source>
</evidence>
<evidence type="ECO:0000313" key="6">
    <source>
        <dbReference type="Proteomes" id="UP001642484"/>
    </source>
</evidence>
<proteinExistence type="inferred from homology"/>
<evidence type="ECO:0000256" key="3">
    <source>
        <dbReference type="ARBA" id="ARBA00023242"/>
    </source>
</evidence>
<evidence type="ECO:0000313" key="5">
    <source>
        <dbReference type="EMBL" id="CAK9011390.1"/>
    </source>
</evidence>
<dbReference type="Proteomes" id="UP001642484">
    <property type="component" value="Unassembled WGS sequence"/>
</dbReference>
<organism evidence="5 6">
    <name type="scientific">Durusdinium trenchii</name>
    <dbReference type="NCBI Taxonomy" id="1381693"/>
    <lineage>
        <taxon>Eukaryota</taxon>
        <taxon>Sar</taxon>
        <taxon>Alveolata</taxon>
        <taxon>Dinophyceae</taxon>
        <taxon>Suessiales</taxon>
        <taxon>Symbiodiniaceae</taxon>
        <taxon>Durusdinium</taxon>
    </lineage>
</organism>
<sequence length="397" mass="45876">MADEQIEIEGVTWRGVEVFSIFELLRELQKLLIPVKEELEVQDQSDQGPRRFDDEQQAFLQSLRQGCKDFDPSYQPRAMQKWGHLLRLVDVMNLRHTHHQVSARFRHGPHKGQKVVELCRKFENGEVKSEDLPPLVCLQWNLALWVICGNRRLKALQDYAKQKPGGVPTKVWCIVHRNAREAPGELIARFLLAWDTTNHGRSATMRSRGTSKPLSGGPSDQATHPRAEAFKEAAPSPPDMEDRPRFTSIPGENDDFYVRYYVGHSGKFGHDFLEFEFRPDGRLRYANNSNYKKYEMIRKEVHVTSAVLRVLRKMIEDSEILKEDDNHWPAPDRIGRQELEVVCGKDHIIFSTSKVGSLADVQASKDPEGLRVFYYLVQDLKSFVFSLMRLHFRAKPL</sequence>
<evidence type="ECO:0000256" key="2">
    <source>
        <dbReference type="ARBA" id="ARBA00009270"/>
    </source>
</evidence>
<accession>A0ABP0JAQ5</accession>
<reference evidence="5 6" key="1">
    <citation type="submission" date="2024-02" db="EMBL/GenBank/DDBJ databases">
        <authorList>
            <person name="Chen Y."/>
            <person name="Shah S."/>
            <person name="Dougan E. K."/>
            <person name="Thang M."/>
            <person name="Chan C."/>
        </authorList>
    </citation>
    <scope>NUCLEOTIDE SEQUENCE [LARGE SCALE GENOMIC DNA]</scope>
</reference>
<dbReference type="InterPro" id="IPR036605">
    <property type="entry name" value="Mago_nashi_sf"/>
</dbReference>
<comment type="similarity">
    <text evidence="2">Belongs to the mago nashi family.</text>
</comment>
<dbReference type="Pfam" id="PF02792">
    <property type="entry name" value="Mago_nashi"/>
    <property type="match status" value="1"/>
</dbReference>
<dbReference type="SUPFAM" id="SSF89817">
    <property type="entry name" value="Mago nashi protein"/>
    <property type="match status" value="1"/>
</dbReference>
<keyword evidence="6" id="KW-1185">Reference proteome</keyword>
<feature type="compositionally biased region" description="Polar residues" evidence="4">
    <location>
        <begin position="201"/>
        <end position="222"/>
    </location>
</feature>
<dbReference type="CDD" id="cd11295">
    <property type="entry name" value="Mago_nashi"/>
    <property type="match status" value="1"/>
</dbReference>
<dbReference type="PANTHER" id="PTHR12638">
    <property type="entry name" value="PROTEIN MAGO NASHI HOMOLOG"/>
    <property type="match status" value="1"/>
</dbReference>
<dbReference type="EMBL" id="CAXAMN010004891">
    <property type="protein sequence ID" value="CAK9011390.1"/>
    <property type="molecule type" value="Genomic_DNA"/>
</dbReference>
<dbReference type="Gene3D" id="3.30.1560.10">
    <property type="entry name" value="Mago nashi"/>
    <property type="match status" value="1"/>
</dbReference>
<gene>
    <name evidence="5" type="ORF">CCMP2556_LOCUS10430</name>
</gene>
<dbReference type="InterPro" id="IPR004023">
    <property type="entry name" value="Mago_nashi"/>
</dbReference>
<evidence type="ECO:0000256" key="1">
    <source>
        <dbReference type="ARBA" id="ARBA00004123"/>
    </source>
</evidence>
<keyword evidence="3" id="KW-0539">Nucleus</keyword>
<protein>
    <recommendedName>
        <fullName evidence="7">Protein mago nashi</fullName>
    </recommendedName>
</protein>
<feature type="region of interest" description="Disordered" evidence="4">
    <location>
        <begin position="201"/>
        <end position="224"/>
    </location>
</feature>